<dbReference type="AlphaFoldDB" id="A0A8J6HI01"/>
<sequence length="255" mass="27548">MGSVRGNAARLLKLEARAVDRQLVLAPAEDMFWILRRTRLTSAAALLNNLNNNNSEKKKGAAEAFQSLVSHTTGKIRDGYREDGCGRKVDGSLMVVSTEGGKKYGLGTLLSMIWVLFAHIKMYGVGKLSKKATPGSMLLRDSNPAPGKCEVARHALGHSAPATNGRKGYIFHYPQREGRAYEAFQGLFSHTDGKIRDGYGEDGCGRGVVGAAHLIVESVLGEIASFGLLHRSNIPNEMFPLGKDSTISKGFEDDA</sequence>
<gene>
    <name evidence="1" type="ORF">GEV33_008184</name>
</gene>
<organism evidence="1 2">
    <name type="scientific">Tenebrio molitor</name>
    <name type="common">Yellow mealworm beetle</name>
    <dbReference type="NCBI Taxonomy" id="7067"/>
    <lineage>
        <taxon>Eukaryota</taxon>
        <taxon>Metazoa</taxon>
        <taxon>Ecdysozoa</taxon>
        <taxon>Arthropoda</taxon>
        <taxon>Hexapoda</taxon>
        <taxon>Insecta</taxon>
        <taxon>Pterygota</taxon>
        <taxon>Neoptera</taxon>
        <taxon>Endopterygota</taxon>
        <taxon>Coleoptera</taxon>
        <taxon>Polyphaga</taxon>
        <taxon>Cucujiformia</taxon>
        <taxon>Tenebrionidae</taxon>
        <taxon>Tenebrio</taxon>
    </lineage>
</organism>
<keyword evidence="2" id="KW-1185">Reference proteome</keyword>
<evidence type="ECO:0000313" key="1">
    <source>
        <dbReference type="EMBL" id="KAH0814607.1"/>
    </source>
</evidence>
<reference evidence="1" key="2">
    <citation type="submission" date="2021-08" db="EMBL/GenBank/DDBJ databases">
        <authorList>
            <person name="Eriksson T."/>
        </authorList>
    </citation>
    <scope>NUCLEOTIDE SEQUENCE</scope>
    <source>
        <strain evidence="1">Stoneville</strain>
        <tissue evidence="1">Whole head</tissue>
    </source>
</reference>
<dbReference type="Proteomes" id="UP000719412">
    <property type="component" value="Unassembled WGS sequence"/>
</dbReference>
<proteinExistence type="predicted"/>
<dbReference type="EMBL" id="JABDTM020024121">
    <property type="protein sequence ID" value="KAH0814607.1"/>
    <property type="molecule type" value="Genomic_DNA"/>
</dbReference>
<reference evidence="1" key="1">
    <citation type="journal article" date="2020" name="J Insects Food Feed">
        <title>The yellow mealworm (Tenebrio molitor) genome: a resource for the emerging insects as food and feed industry.</title>
        <authorList>
            <person name="Eriksson T."/>
            <person name="Andere A."/>
            <person name="Kelstrup H."/>
            <person name="Emery V."/>
            <person name="Picard C."/>
        </authorList>
    </citation>
    <scope>NUCLEOTIDE SEQUENCE</scope>
    <source>
        <strain evidence="1">Stoneville</strain>
        <tissue evidence="1">Whole head</tissue>
    </source>
</reference>
<protein>
    <submittedName>
        <fullName evidence="1">Uncharacterized protein</fullName>
    </submittedName>
</protein>
<name>A0A8J6HI01_TENMO</name>
<comment type="caution">
    <text evidence="1">The sequence shown here is derived from an EMBL/GenBank/DDBJ whole genome shotgun (WGS) entry which is preliminary data.</text>
</comment>
<evidence type="ECO:0000313" key="2">
    <source>
        <dbReference type="Proteomes" id="UP000719412"/>
    </source>
</evidence>
<accession>A0A8J6HI01</accession>